<dbReference type="GO" id="GO:0045944">
    <property type="term" value="P:positive regulation of transcription by RNA polymerase II"/>
    <property type="evidence" value="ECO:0007669"/>
    <property type="project" value="TreeGrafter"/>
</dbReference>
<feature type="compositionally biased region" description="Low complexity" evidence="9">
    <location>
        <begin position="452"/>
        <end position="518"/>
    </location>
</feature>
<proteinExistence type="inferred from homology"/>
<dbReference type="InterPro" id="IPR038196">
    <property type="entry name" value="Med25_PTOV_sf"/>
</dbReference>
<dbReference type="Pfam" id="PF11232">
    <property type="entry name" value="Med25"/>
    <property type="match status" value="1"/>
</dbReference>
<feature type="domain" description="Mediator of RNA polymerase II transcription subunit 25 von Willebrand factor type A" evidence="11">
    <location>
        <begin position="2"/>
        <end position="72"/>
    </location>
</feature>
<evidence type="ECO:0000256" key="8">
    <source>
        <dbReference type="RuleBase" id="RU369088"/>
    </source>
</evidence>
<organism evidence="12 13">
    <name type="scientific">Eptatretus burgeri</name>
    <name type="common">Inshore hagfish</name>
    <dbReference type="NCBI Taxonomy" id="7764"/>
    <lineage>
        <taxon>Eukaryota</taxon>
        <taxon>Metazoa</taxon>
        <taxon>Chordata</taxon>
        <taxon>Craniata</taxon>
        <taxon>Vertebrata</taxon>
        <taxon>Cyclostomata</taxon>
        <taxon>Myxini</taxon>
        <taxon>Myxiniformes</taxon>
        <taxon>Myxinidae</taxon>
        <taxon>Eptatretinae</taxon>
        <taxon>Eptatretus</taxon>
    </lineage>
</organism>
<comment type="subcellular location">
    <subcellularLocation>
        <location evidence="1 8">Nucleus</location>
    </subcellularLocation>
</comment>
<evidence type="ECO:0000256" key="5">
    <source>
        <dbReference type="ARBA" id="ARBA00023159"/>
    </source>
</evidence>
<evidence type="ECO:0000313" key="12">
    <source>
        <dbReference type="Ensembl" id="ENSEBUP00000007608.1"/>
    </source>
</evidence>
<feature type="region of interest" description="Disordered" evidence="9">
    <location>
        <begin position="546"/>
        <end position="582"/>
    </location>
</feature>
<evidence type="ECO:0000256" key="6">
    <source>
        <dbReference type="ARBA" id="ARBA00023163"/>
    </source>
</evidence>
<reference evidence="12" key="1">
    <citation type="submission" date="2025-08" db="UniProtKB">
        <authorList>
            <consortium name="Ensembl"/>
        </authorList>
    </citation>
    <scope>IDENTIFICATION</scope>
</reference>
<comment type="function">
    <text evidence="8">Component of the Mediator complex, a coactivator involved in the regulated transcription of nearly all RNA polymerase II-dependent genes. Mediator functions as a bridge to convey information from gene-specific regulatory proteins to the basal RNA polymerase II transcription machinery. Mediator is recruited to promoters by direct interactions with regulatory proteins and serves as a scaffold for the assembly of a functional preinitiation complex with RNA polymerase II and the general transcription factors.</text>
</comment>
<evidence type="ECO:0000256" key="3">
    <source>
        <dbReference type="ARBA" id="ARBA00019694"/>
    </source>
</evidence>
<dbReference type="Ensembl" id="ENSEBUT00000008095.1">
    <property type="protein sequence ID" value="ENSEBUP00000007608.1"/>
    <property type="gene ID" value="ENSEBUG00000004946.1"/>
</dbReference>
<dbReference type="AlphaFoldDB" id="A0A8C4NH26"/>
<dbReference type="Pfam" id="PF11265">
    <property type="entry name" value="Med25_VWA"/>
    <property type="match status" value="1"/>
</dbReference>
<feature type="region of interest" description="Disordered" evidence="9">
    <location>
        <begin position="141"/>
        <end position="163"/>
    </location>
</feature>
<dbReference type="GO" id="GO:0016592">
    <property type="term" value="C:mediator complex"/>
    <property type="evidence" value="ECO:0007669"/>
    <property type="project" value="UniProtKB-UniRule"/>
</dbReference>
<evidence type="ECO:0000256" key="2">
    <source>
        <dbReference type="ARBA" id="ARBA00009102"/>
    </source>
</evidence>
<dbReference type="GeneTree" id="ENSGT00940000160439"/>
<evidence type="ECO:0000256" key="4">
    <source>
        <dbReference type="ARBA" id="ARBA00023015"/>
    </source>
</evidence>
<feature type="region of interest" description="Disordered" evidence="9">
    <location>
        <begin position="168"/>
        <end position="187"/>
    </location>
</feature>
<dbReference type="InterPro" id="IPR021419">
    <property type="entry name" value="Mediator_Med25_VWA"/>
</dbReference>
<keyword evidence="7 8" id="KW-0539">Nucleus</keyword>
<reference evidence="12" key="2">
    <citation type="submission" date="2025-09" db="UniProtKB">
        <authorList>
            <consortium name="Ensembl"/>
        </authorList>
    </citation>
    <scope>IDENTIFICATION</scope>
</reference>
<dbReference type="GO" id="GO:0005667">
    <property type="term" value="C:transcription regulator complex"/>
    <property type="evidence" value="ECO:0007669"/>
    <property type="project" value="UniProtKB-UniRule"/>
</dbReference>
<evidence type="ECO:0000256" key="9">
    <source>
        <dbReference type="SAM" id="MobiDB-lite"/>
    </source>
</evidence>
<dbReference type="Proteomes" id="UP000694388">
    <property type="component" value="Unplaced"/>
</dbReference>
<evidence type="ECO:0000259" key="10">
    <source>
        <dbReference type="Pfam" id="PF11232"/>
    </source>
</evidence>
<feature type="region of interest" description="Disordered" evidence="9">
    <location>
        <begin position="444"/>
        <end position="518"/>
    </location>
</feature>
<feature type="compositionally biased region" description="Polar residues" evidence="9">
    <location>
        <begin position="558"/>
        <end position="568"/>
    </location>
</feature>
<evidence type="ECO:0000256" key="1">
    <source>
        <dbReference type="ARBA" id="ARBA00004123"/>
    </source>
</evidence>
<dbReference type="PANTHER" id="PTHR12433">
    <property type="entry name" value="MEDIATOR OF RNA POLYMERASE II TRANSCRIPTION SUBUNIT 25"/>
    <property type="match status" value="1"/>
</dbReference>
<evidence type="ECO:0000313" key="13">
    <source>
        <dbReference type="Proteomes" id="UP000694388"/>
    </source>
</evidence>
<evidence type="ECO:0000259" key="11">
    <source>
        <dbReference type="Pfam" id="PF11265"/>
    </source>
</evidence>
<feature type="domain" description="Mediator complex subunit Med25 PTOV" evidence="10">
    <location>
        <begin position="297"/>
        <end position="445"/>
    </location>
</feature>
<dbReference type="PANTHER" id="PTHR12433:SF11">
    <property type="entry name" value="MEDIATOR OF RNA POLYMERASE II TRANSCRIPTION SUBUNIT 25"/>
    <property type="match status" value="1"/>
</dbReference>
<feature type="region of interest" description="Disordered" evidence="9">
    <location>
        <begin position="647"/>
        <end position="667"/>
    </location>
</feature>
<keyword evidence="4 8" id="KW-0805">Transcription regulation</keyword>
<keyword evidence="13" id="KW-1185">Reference proteome</keyword>
<comment type="subunit">
    <text evidence="8">Component of the Mediator complex.</text>
</comment>
<dbReference type="FunFam" id="2.40.290.30:FF:000001">
    <property type="entry name" value="Mediator of RNA polymerase II transcription subunit 25"/>
    <property type="match status" value="1"/>
</dbReference>
<name>A0A8C4NH26_EPTBU</name>
<feature type="compositionally biased region" description="Low complexity" evidence="9">
    <location>
        <begin position="143"/>
        <end position="161"/>
    </location>
</feature>
<protein>
    <recommendedName>
        <fullName evidence="3 8">Mediator of RNA polymerase II transcription subunit 25</fullName>
    </recommendedName>
</protein>
<comment type="similarity">
    <text evidence="2 8">Belongs to the Mediator complex subunit 25 family.</text>
</comment>
<keyword evidence="6 8" id="KW-0804">Transcription</keyword>
<dbReference type="InterPro" id="IPR021394">
    <property type="entry name" value="Med25_PTOV"/>
</dbReference>
<accession>A0A8C4NH26</accession>
<keyword evidence="5" id="KW-0010">Activator</keyword>
<dbReference type="Gene3D" id="2.40.290.30">
    <property type="entry name" value="Mediator complex subunit 25, ACID domain"/>
    <property type="match status" value="1"/>
</dbReference>
<sequence>MLPAVESSTYSGLSVDQLVMKIGERGIHFSVISPRRMPALQHLFDKGGVPVSEAALKMYYQDPRHMVLVRGLALPERELVLTNQIPTVPGIALASQQGQARSLPPTTTPAATTSITVNATQQPPPQLGSPGNMWSRPTQAVISGSGPQLQQTQLQPQASTTKALPPAQTSLMLPTQPGSSTYPTPSQAASLSGAITAAEEAMKIAALQKTRNLPTNQTMSAGSQSTPPPASIPAAAMGVLGPTFSPSTGHSVPASQANSVAISGKMPLGAGMQPGLVSISQSPGVVQPGQSPAGPNKVPVWSGSLEWQEKPKPLSMDVNAKLTRSLACHVFVNHGETLKTDQWPSKLIMQLIPQLLLSSLGPLFKNSRMVQFQFSNSDLESLKALHRIMATGFAGCVHFPNTAPCDVRVLMLLFISRKKMFMGLIPNDQSGFVNGIRLVITNHKKAQQHRNQQQQQQQQQLTGPGGPPLAQTGQPATVGQVSVQQGGPVVPPTATVTAPGGYVTQPGVQPSQPQPQQHMQALQQTLDTVQKKEQVLVQQLHIQQHMKQHLQLRPPQPGQVQATQSQSGGMPPRGQNPGANPQLRSLLLNQQPTGMTQAHQAGMHPLQQPPRPQLLSHQALGPQWGPAMGQRASLPGQIMLNPNTRGQVPTTQQGLQPPVIPNNPSSNVEEGIIMDLI</sequence>
<evidence type="ECO:0000256" key="7">
    <source>
        <dbReference type="ARBA" id="ARBA00023242"/>
    </source>
</evidence>